<dbReference type="EMBL" id="BRYA01000208">
    <property type="protein sequence ID" value="GMI44155.1"/>
    <property type="molecule type" value="Genomic_DNA"/>
</dbReference>
<reference evidence="9" key="1">
    <citation type="journal article" date="2023" name="Commun. Biol.">
        <title>Genome analysis of Parmales, the sister group of diatoms, reveals the evolutionary specialization of diatoms from phago-mixotrophs to photoautotrophs.</title>
        <authorList>
            <person name="Ban H."/>
            <person name="Sato S."/>
            <person name="Yoshikawa S."/>
            <person name="Yamada K."/>
            <person name="Nakamura Y."/>
            <person name="Ichinomiya M."/>
            <person name="Sato N."/>
            <person name="Blanc-Mathieu R."/>
            <person name="Endo H."/>
            <person name="Kuwata A."/>
            <person name="Ogata H."/>
        </authorList>
    </citation>
    <scope>NUCLEOTIDE SEQUENCE [LARGE SCALE GENOMIC DNA]</scope>
</reference>
<feature type="transmembrane region" description="Helical" evidence="6">
    <location>
        <begin position="302"/>
        <end position="323"/>
    </location>
</feature>
<protein>
    <recommendedName>
        <fullName evidence="7">Wntless-like transmembrane domain-containing protein</fullName>
    </recommendedName>
</protein>
<evidence type="ECO:0000256" key="2">
    <source>
        <dbReference type="ARBA" id="ARBA00022692"/>
    </source>
</evidence>
<evidence type="ECO:0000256" key="3">
    <source>
        <dbReference type="ARBA" id="ARBA00022989"/>
    </source>
</evidence>
<keyword evidence="4 6" id="KW-0472">Membrane</keyword>
<dbReference type="PANTHER" id="PTHR31918">
    <property type="entry name" value="TRANSMEMBRANE PROTEIN 181"/>
    <property type="match status" value="1"/>
</dbReference>
<dbReference type="PANTHER" id="PTHR31918:SF1">
    <property type="entry name" value="TRANSMEMBRANE PROTEIN 181"/>
    <property type="match status" value="1"/>
</dbReference>
<accession>A0A9W7LAN5</accession>
<dbReference type="InterPro" id="IPR040416">
    <property type="entry name" value="TMEM181"/>
</dbReference>
<evidence type="ECO:0000256" key="1">
    <source>
        <dbReference type="ARBA" id="ARBA00004141"/>
    </source>
</evidence>
<evidence type="ECO:0000313" key="8">
    <source>
        <dbReference type="EMBL" id="GMI44155.1"/>
    </source>
</evidence>
<gene>
    <name evidence="8" type="ORF">TrCOL_g5484</name>
</gene>
<comment type="subcellular location">
    <subcellularLocation>
        <location evidence="1">Membrane</location>
        <topology evidence="1">Multi-pass membrane protein</topology>
    </subcellularLocation>
</comment>
<feature type="transmembrane region" description="Helical" evidence="6">
    <location>
        <begin position="212"/>
        <end position="230"/>
    </location>
</feature>
<feature type="transmembrane region" description="Helical" evidence="6">
    <location>
        <begin position="270"/>
        <end position="290"/>
    </location>
</feature>
<sequence length="517" mass="57936">MENLAYGAVRIESAKFGKRGVCLTAVSFFVAFALCCFLGMAGPEVFVTKSGIAHLNVNRRGIETSVWNGNLINLHRENQLLWLTCTLTRPPSIETSLGFEYEQQITLDVLGTDEEISTRGGSANFPTIFKVYLGGKNVTRLVKFPAGAEKSNPITIFNMHSVQFENYKVKAEFYSPGHLLDEAGHASEVDHQLTAQFDLTYVNKEYTGFEMSWKYAFVVITVLAMWSPRLNRGGLLSRSRIFTSCSLVFEGFFTKLCGTSTKIWSYQQKWVSVLLVLLFFFNDPLIYFEIYNTKVGGEVLGGIYIGFMALFVTTLMLFWLCALDETRAQGSMSAANNRRKKGCKKHAGKIAFLFAFWLYLVITYSYIRMRERGDVSYEAVQEGDRFVAASVIGSLFILAYALWFLFYTFRAVAVIRQLPPPFLFIFLITFFTFVATVVGIFIAAMYPLPGAAVDFLGMYSLYNLYIWTMAFVYAPLKSGGDNEDGSFGDFSMSVSSGENEGINDGGVGADELDDMQL</sequence>
<dbReference type="Pfam" id="PF06664">
    <property type="entry name" value="WLS-like_TM"/>
    <property type="match status" value="1"/>
</dbReference>
<name>A0A9W7LAN5_9STRA</name>
<keyword evidence="3 6" id="KW-1133">Transmembrane helix</keyword>
<dbReference type="OrthoDB" id="28186at2759"/>
<evidence type="ECO:0000256" key="5">
    <source>
        <dbReference type="SAM" id="MobiDB-lite"/>
    </source>
</evidence>
<feature type="transmembrane region" description="Helical" evidence="6">
    <location>
        <begin position="458"/>
        <end position="476"/>
    </location>
</feature>
<feature type="transmembrane region" description="Helical" evidence="6">
    <location>
        <begin position="347"/>
        <end position="367"/>
    </location>
</feature>
<dbReference type="GO" id="GO:0015643">
    <property type="term" value="F:toxic substance binding"/>
    <property type="evidence" value="ECO:0007669"/>
    <property type="project" value="InterPro"/>
</dbReference>
<feature type="transmembrane region" description="Helical" evidence="6">
    <location>
        <begin position="387"/>
        <end position="409"/>
    </location>
</feature>
<feature type="transmembrane region" description="Helical" evidence="6">
    <location>
        <begin position="21"/>
        <end position="41"/>
    </location>
</feature>
<comment type="caution">
    <text evidence="8">The sequence shown here is derived from an EMBL/GenBank/DDBJ whole genome shotgun (WGS) entry which is preliminary data.</text>
</comment>
<feature type="transmembrane region" description="Helical" evidence="6">
    <location>
        <begin position="421"/>
        <end position="446"/>
    </location>
</feature>
<feature type="domain" description="Wntless-like transmembrane" evidence="7">
    <location>
        <begin position="203"/>
        <end position="475"/>
    </location>
</feature>
<evidence type="ECO:0000313" key="9">
    <source>
        <dbReference type="Proteomes" id="UP001165065"/>
    </source>
</evidence>
<keyword evidence="9" id="KW-1185">Reference proteome</keyword>
<dbReference type="AlphaFoldDB" id="A0A9W7LAN5"/>
<keyword evidence="2 6" id="KW-0812">Transmembrane</keyword>
<dbReference type="Proteomes" id="UP001165065">
    <property type="component" value="Unassembled WGS sequence"/>
</dbReference>
<evidence type="ECO:0000256" key="6">
    <source>
        <dbReference type="SAM" id="Phobius"/>
    </source>
</evidence>
<dbReference type="GO" id="GO:0016020">
    <property type="term" value="C:membrane"/>
    <property type="evidence" value="ECO:0007669"/>
    <property type="project" value="UniProtKB-SubCell"/>
</dbReference>
<dbReference type="InterPro" id="IPR047843">
    <property type="entry name" value="WLS-like_TM"/>
</dbReference>
<feature type="region of interest" description="Disordered" evidence="5">
    <location>
        <begin position="498"/>
        <end position="517"/>
    </location>
</feature>
<evidence type="ECO:0000259" key="7">
    <source>
        <dbReference type="Pfam" id="PF06664"/>
    </source>
</evidence>
<proteinExistence type="predicted"/>
<organism evidence="8 9">
    <name type="scientific">Triparma columacea</name>
    <dbReference type="NCBI Taxonomy" id="722753"/>
    <lineage>
        <taxon>Eukaryota</taxon>
        <taxon>Sar</taxon>
        <taxon>Stramenopiles</taxon>
        <taxon>Ochrophyta</taxon>
        <taxon>Bolidophyceae</taxon>
        <taxon>Parmales</taxon>
        <taxon>Triparmaceae</taxon>
        <taxon>Triparma</taxon>
    </lineage>
</organism>
<evidence type="ECO:0000256" key="4">
    <source>
        <dbReference type="ARBA" id="ARBA00023136"/>
    </source>
</evidence>